<gene>
    <name evidence="2" type="ORF">BTMF_LOCUS5700</name>
</gene>
<evidence type="ECO:0000313" key="3">
    <source>
        <dbReference type="Proteomes" id="UP000280834"/>
    </source>
</evidence>
<organism evidence="2 3">
    <name type="scientific">Brugia timori</name>
    <dbReference type="NCBI Taxonomy" id="42155"/>
    <lineage>
        <taxon>Eukaryota</taxon>
        <taxon>Metazoa</taxon>
        <taxon>Ecdysozoa</taxon>
        <taxon>Nematoda</taxon>
        <taxon>Chromadorea</taxon>
        <taxon>Rhabditida</taxon>
        <taxon>Spirurina</taxon>
        <taxon>Spiruromorpha</taxon>
        <taxon>Filarioidea</taxon>
        <taxon>Onchocercidae</taxon>
        <taxon>Brugia</taxon>
    </lineage>
</organism>
<accession>A0A3P7U7F2</accession>
<dbReference type="AlphaFoldDB" id="A0A3P7U7F2"/>
<feature type="non-terminal residue" evidence="2">
    <location>
        <position position="247"/>
    </location>
</feature>
<evidence type="ECO:0000256" key="1">
    <source>
        <dbReference type="SAM" id="MobiDB-lite"/>
    </source>
</evidence>
<proteinExistence type="predicted"/>
<protein>
    <submittedName>
        <fullName evidence="2">Uncharacterized protein</fullName>
    </submittedName>
</protein>
<reference evidence="2 3" key="1">
    <citation type="submission" date="2018-11" db="EMBL/GenBank/DDBJ databases">
        <authorList>
            <consortium name="Pathogen Informatics"/>
        </authorList>
    </citation>
    <scope>NUCLEOTIDE SEQUENCE [LARGE SCALE GENOMIC DNA]</scope>
</reference>
<evidence type="ECO:0000313" key="2">
    <source>
        <dbReference type="EMBL" id="VDO18387.1"/>
    </source>
</evidence>
<dbReference type="Proteomes" id="UP000280834">
    <property type="component" value="Unassembled WGS sequence"/>
</dbReference>
<dbReference type="EMBL" id="UZAG01006333">
    <property type="protein sequence ID" value="VDO18387.1"/>
    <property type="molecule type" value="Genomic_DNA"/>
</dbReference>
<name>A0A3P7U7F2_9BILA</name>
<dbReference type="PANTHER" id="PTHR31511">
    <property type="entry name" value="PROTEIN CBG23764"/>
    <property type="match status" value="1"/>
</dbReference>
<feature type="region of interest" description="Disordered" evidence="1">
    <location>
        <begin position="221"/>
        <end position="247"/>
    </location>
</feature>
<dbReference type="PANTHER" id="PTHR31511:SF12">
    <property type="entry name" value="RHO TERMINATION FACTOR N-TERMINAL DOMAIN-CONTAINING PROTEIN"/>
    <property type="match status" value="1"/>
</dbReference>
<sequence>MYYKTQNLGDGTFSRIEDQKLLKSRQYVFTTAGSPKITQVLQNTLYPEIMEANERILLAGSQWRFEQVVWGELIFNTFDITRCGLSGSSYIPLPEKLKNCKGIININNEDNKCFVYSILSYFYKEDRHKRHLISTYRDIDAVLAYIDALFGIKLNFSGLQFPVSLHQVHKFEKNNPRVSVNIFGLINTTSCRLYPLKNVDQEKEFHFDLLYLKCCNDTDDGDDDDDDDVDNIYSDECENEEAGESDN</sequence>
<keyword evidence="3" id="KW-1185">Reference proteome</keyword>